<evidence type="ECO:0000313" key="3">
    <source>
        <dbReference type="EMBL" id="CZQ95766.1"/>
    </source>
</evidence>
<dbReference type="EMBL" id="FJNB01000008">
    <property type="protein sequence ID" value="CZQ95766.1"/>
    <property type="molecule type" value="Genomic_DNA"/>
</dbReference>
<gene>
    <name evidence="4" type="ORF">SAMN05216375_10716</name>
    <name evidence="3" type="ORF">TR210_1334</name>
</gene>
<keyword evidence="6" id="KW-1185">Reference proteome</keyword>
<keyword evidence="1 3" id="KW-0808">Transferase</keyword>
<evidence type="ECO:0000313" key="4">
    <source>
        <dbReference type="EMBL" id="SEJ05944.1"/>
    </source>
</evidence>
<dbReference type="PANTHER" id="PTHR46401:SF2">
    <property type="entry name" value="GLYCOSYLTRANSFERASE WBBK-RELATED"/>
    <property type="match status" value="1"/>
</dbReference>
<organism evidence="3 5">
    <name type="scientific">Trichococcus ilyis</name>
    <dbReference type="NCBI Taxonomy" id="640938"/>
    <lineage>
        <taxon>Bacteria</taxon>
        <taxon>Bacillati</taxon>
        <taxon>Bacillota</taxon>
        <taxon>Bacilli</taxon>
        <taxon>Lactobacillales</taxon>
        <taxon>Carnobacteriaceae</taxon>
        <taxon>Trichococcus</taxon>
    </lineage>
</organism>
<reference evidence="3 5" key="1">
    <citation type="submission" date="2016-02" db="EMBL/GenBank/DDBJ databases">
        <authorList>
            <person name="Wen L."/>
            <person name="He K."/>
            <person name="Yang H."/>
        </authorList>
    </citation>
    <scope>NUCLEOTIDE SEQUENCE [LARGE SCALE GENOMIC DNA]</scope>
    <source>
        <strain evidence="3">Trichococcus_R210</strain>
    </source>
</reference>
<dbReference type="Proteomes" id="UP000199280">
    <property type="component" value="Unassembled WGS sequence"/>
</dbReference>
<dbReference type="PANTHER" id="PTHR46401">
    <property type="entry name" value="GLYCOSYLTRANSFERASE WBBK-RELATED"/>
    <property type="match status" value="1"/>
</dbReference>
<evidence type="ECO:0000256" key="1">
    <source>
        <dbReference type="ARBA" id="ARBA00022679"/>
    </source>
</evidence>
<proteinExistence type="predicted"/>
<feature type="domain" description="Glycosyl transferase family 1" evidence="2">
    <location>
        <begin position="170"/>
        <end position="324"/>
    </location>
</feature>
<dbReference type="SUPFAM" id="SSF53756">
    <property type="entry name" value="UDP-Glycosyltransferase/glycogen phosphorylase"/>
    <property type="match status" value="1"/>
</dbReference>
<dbReference type="GO" id="GO:0016757">
    <property type="term" value="F:glycosyltransferase activity"/>
    <property type="evidence" value="ECO:0007669"/>
    <property type="project" value="InterPro"/>
</dbReference>
<reference evidence="4 6" key="2">
    <citation type="submission" date="2016-10" db="EMBL/GenBank/DDBJ databases">
        <authorList>
            <person name="Varghese N."/>
            <person name="Submissions S."/>
        </authorList>
    </citation>
    <scope>NUCLEOTIDE SEQUENCE [LARGE SCALE GENOMIC DNA]</scope>
    <source>
        <strain evidence="4 6">DSM 22150</strain>
    </source>
</reference>
<evidence type="ECO:0000313" key="5">
    <source>
        <dbReference type="Proteomes" id="UP000076878"/>
    </source>
</evidence>
<protein>
    <submittedName>
        <fullName evidence="3">Glycosyl transferases group 1</fullName>
    </submittedName>
</protein>
<evidence type="ECO:0000259" key="2">
    <source>
        <dbReference type="Pfam" id="PF00534"/>
    </source>
</evidence>
<dbReference type="Proteomes" id="UP000076878">
    <property type="component" value="Unassembled WGS sequence"/>
</dbReference>
<dbReference type="GO" id="GO:0009103">
    <property type="term" value="P:lipopolysaccharide biosynthetic process"/>
    <property type="evidence" value="ECO:0007669"/>
    <property type="project" value="TreeGrafter"/>
</dbReference>
<dbReference type="Gene3D" id="3.40.50.2000">
    <property type="entry name" value="Glycogen Phosphorylase B"/>
    <property type="match status" value="1"/>
</dbReference>
<sequence>MKKICVIGAFDFEKMSTGGQPVKTRELFYALGKKYGTTNICYVETIGWKNHPVQLLRQIKKCARNADKIIMLPASNGLGIFARLLAYYKRKYNISVYYDVIGGWLPEIVQQKKQLFTPLSTFDGIWVETTSMKNNLETIGFRNVTVVPNFKHLNVLEKCELKTEISYPLKVCTFSRVMKEKGIEDAVQVVEDLNRRYNRNMLHLDVFGQIDESFKERFEELQNTHKDCMTYCGVVPPNKSVETIKFYFALLFPTRFYTEGIPGTLIDAYSAGVPVISSRWENAEDVFVENVTGWSYEFDNYEDFLLVFDKAVMNPDEFVKMKQSALGVAKRYKPEEVIKQIDLLMFGAE</sequence>
<dbReference type="EMBL" id="FNYT01000007">
    <property type="protein sequence ID" value="SEJ05944.1"/>
    <property type="molecule type" value="Genomic_DNA"/>
</dbReference>
<dbReference type="AlphaFoldDB" id="A0A143YRS2"/>
<name>A0A143YRS2_9LACT</name>
<dbReference type="InterPro" id="IPR001296">
    <property type="entry name" value="Glyco_trans_1"/>
</dbReference>
<accession>A0A143YRS2</accession>
<dbReference type="STRING" id="640938.TR210_1334"/>
<evidence type="ECO:0000313" key="6">
    <source>
        <dbReference type="Proteomes" id="UP000199280"/>
    </source>
</evidence>
<dbReference type="Pfam" id="PF00534">
    <property type="entry name" value="Glycos_transf_1"/>
    <property type="match status" value="1"/>
</dbReference>